<sequence length="363" mass="40402">MIVIPSLLGGGAERVAVDLATYWQRKGYEVTLLTQSDSGTDVYHLPSTICRICTHQLGQTGIVAQIKKVWAIRRAIKQYRPDLVIGMMTSSSVMSILASIGLSVKVIATEHAHPPSQQLSSFWQKLRKMTYPRAAKVLALTKMSADWIHQHIPHTSVAVIPNAVRFPLHNQPPYIPVQKPDQTKLLLAVGRLHTEKGFDVLLNAFAQIADANNQWRLVILGEGGQRQALEDQIQQLGLENKVSLPGRVGNLKDWYEQADMFVLSSRYEGLSNSLQEAMASGLCVVSFDCDTGPREVIREGIDGVLVRPVSDSKALAESLNQLMRDENLRYYYASNAPEVIHRFSAQEIGEKWDDLFSTLLGCQ</sequence>
<organism evidence="3 4">
    <name type="scientific">Pelistega ratti</name>
    <dbReference type="NCBI Taxonomy" id="2652177"/>
    <lineage>
        <taxon>Bacteria</taxon>
        <taxon>Pseudomonadati</taxon>
        <taxon>Pseudomonadota</taxon>
        <taxon>Betaproteobacteria</taxon>
        <taxon>Burkholderiales</taxon>
        <taxon>Alcaligenaceae</taxon>
        <taxon>Pelistega</taxon>
    </lineage>
</organism>
<name>A0A6L9Y7M5_9BURK</name>
<dbReference type="PANTHER" id="PTHR12526">
    <property type="entry name" value="GLYCOSYLTRANSFERASE"/>
    <property type="match status" value="1"/>
</dbReference>
<dbReference type="AlphaFoldDB" id="A0A6L9Y7M5"/>
<keyword evidence="4" id="KW-1185">Reference proteome</keyword>
<dbReference type="Gene3D" id="3.40.50.2000">
    <property type="entry name" value="Glycogen Phosphorylase B"/>
    <property type="match status" value="2"/>
</dbReference>
<evidence type="ECO:0000313" key="4">
    <source>
        <dbReference type="Proteomes" id="UP000477651"/>
    </source>
</evidence>
<proteinExistence type="predicted"/>
<comment type="caution">
    <text evidence="3">The sequence shown here is derived from an EMBL/GenBank/DDBJ whole genome shotgun (WGS) entry which is preliminary data.</text>
</comment>
<gene>
    <name evidence="3" type="ORF">F9B74_08735</name>
</gene>
<evidence type="ECO:0000313" key="3">
    <source>
        <dbReference type="EMBL" id="NEN76401.1"/>
    </source>
</evidence>
<feature type="domain" description="Glycosyltransferase subfamily 4-like N-terminal" evidence="2">
    <location>
        <begin position="10"/>
        <end position="164"/>
    </location>
</feature>
<feature type="domain" description="Glycosyl transferase family 1" evidence="1">
    <location>
        <begin position="178"/>
        <end position="338"/>
    </location>
</feature>
<evidence type="ECO:0000259" key="1">
    <source>
        <dbReference type="Pfam" id="PF00534"/>
    </source>
</evidence>
<protein>
    <submittedName>
        <fullName evidence="3">Glycosyltransferase family 4 protein</fullName>
    </submittedName>
</protein>
<dbReference type="CDD" id="cd03820">
    <property type="entry name" value="GT4_AmsD-like"/>
    <property type="match status" value="1"/>
</dbReference>
<dbReference type="InterPro" id="IPR001296">
    <property type="entry name" value="Glyco_trans_1"/>
</dbReference>
<evidence type="ECO:0000259" key="2">
    <source>
        <dbReference type="Pfam" id="PF13439"/>
    </source>
</evidence>
<dbReference type="SUPFAM" id="SSF53756">
    <property type="entry name" value="UDP-Glycosyltransferase/glycogen phosphorylase"/>
    <property type="match status" value="1"/>
</dbReference>
<dbReference type="Proteomes" id="UP000477651">
    <property type="component" value="Unassembled WGS sequence"/>
</dbReference>
<dbReference type="GO" id="GO:0016757">
    <property type="term" value="F:glycosyltransferase activity"/>
    <property type="evidence" value="ECO:0007669"/>
    <property type="project" value="InterPro"/>
</dbReference>
<dbReference type="InterPro" id="IPR028098">
    <property type="entry name" value="Glyco_trans_4-like_N"/>
</dbReference>
<reference evidence="3 4" key="1">
    <citation type="submission" date="2020-02" db="EMBL/GenBank/DDBJ databases">
        <title>Pelistega sp. NLN82 were isolated from wild rodents of the Hainan Island.</title>
        <authorList>
            <person name="Niu N."/>
            <person name="Zhou J."/>
        </authorList>
    </citation>
    <scope>NUCLEOTIDE SEQUENCE [LARGE SCALE GENOMIC DNA]</scope>
    <source>
        <strain evidence="3 4">NLN82</strain>
    </source>
</reference>
<dbReference type="EMBL" id="JAAGYR010000018">
    <property type="protein sequence ID" value="NEN76401.1"/>
    <property type="molecule type" value="Genomic_DNA"/>
</dbReference>
<keyword evidence="3" id="KW-0808">Transferase</keyword>
<accession>A0A6L9Y7M5</accession>
<dbReference type="Pfam" id="PF00534">
    <property type="entry name" value="Glycos_transf_1"/>
    <property type="match status" value="1"/>
</dbReference>
<dbReference type="Pfam" id="PF13439">
    <property type="entry name" value="Glyco_transf_4"/>
    <property type="match status" value="1"/>
</dbReference>